<dbReference type="KEGG" id="acm:AciX9_3262"/>
<dbReference type="HOGENOM" id="CLU_2259816_0_0_0"/>
<evidence type="ECO:0000313" key="2">
    <source>
        <dbReference type="EMBL" id="ADW70273.1"/>
    </source>
</evidence>
<dbReference type="InterPro" id="IPR035093">
    <property type="entry name" value="RelE/ParE_toxin_dom_sf"/>
</dbReference>
<reference evidence="3" key="1">
    <citation type="submission" date="2011-01" db="EMBL/GenBank/DDBJ databases">
        <title>Complete sequence of chromosome of Acidobacterium sp. MP5ACTX9.</title>
        <authorList>
            <consortium name="US DOE Joint Genome Institute"/>
            <person name="Lucas S."/>
            <person name="Copeland A."/>
            <person name="Lapidus A."/>
            <person name="Cheng J.-F."/>
            <person name="Goodwin L."/>
            <person name="Pitluck S."/>
            <person name="Teshima H."/>
            <person name="Detter J.C."/>
            <person name="Han C."/>
            <person name="Tapia R."/>
            <person name="Land M."/>
            <person name="Hauser L."/>
            <person name="Kyrpides N."/>
            <person name="Ivanova N."/>
            <person name="Ovchinnikova G."/>
            <person name="Pagani I."/>
            <person name="Rawat S.R."/>
            <person name="Mannisto M."/>
            <person name="Haggblom M.M."/>
            <person name="Woyke T."/>
        </authorList>
    </citation>
    <scope>NUCLEOTIDE SEQUENCE [LARGE SCALE GENOMIC DNA]</scope>
    <source>
        <strain evidence="3">MP5ACTX9</strain>
    </source>
</reference>
<dbReference type="PaxDb" id="1198114-AciX9_3262"/>
<dbReference type="RefSeq" id="WP_013581585.1">
    <property type="nucleotide sequence ID" value="NC_015064.1"/>
</dbReference>
<dbReference type="Pfam" id="PF05016">
    <property type="entry name" value="ParE_toxin"/>
    <property type="match status" value="1"/>
</dbReference>
<dbReference type="EMBL" id="CP002480">
    <property type="protein sequence ID" value="ADW70273.1"/>
    <property type="molecule type" value="Genomic_DNA"/>
</dbReference>
<keyword evidence="1" id="KW-1277">Toxin-antitoxin system</keyword>
<dbReference type="Gene3D" id="3.30.2310.20">
    <property type="entry name" value="RelE-like"/>
    <property type="match status" value="1"/>
</dbReference>
<keyword evidence="3" id="KW-1185">Reference proteome</keyword>
<dbReference type="OrthoDB" id="516834at2"/>
<dbReference type="Proteomes" id="UP000000343">
    <property type="component" value="Chromosome"/>
</dbReference>
<sequence length="103" mass="11829">MKALLFSRRAEADFHEISEYLGFLPARPSLRIAEEIQRAFNLIVQFPYLGQAHSRFTTLHGQEVRSLLVASYRIYYFSTSPPEIIAILHGARDQTAIMSQRTT</sequence>
<name>E8X230_GRATM</name>
<dbReference type="eggNOG" id="COG3668">
    <property type="taxonomic scope" value="Bacteria"/>
</dbReference>
<gene>
    <name evidence="2" type="ordered locus">AciX9_3262</name>
</gene>
<evidence type="ECO:0000313" key="3">
    <source>
        <dbReference type="Proteomes" id="UP000000343"/>
    </source>
</evidence>
<evidence type="ECO:0000256" key="1">
    <source>
        <dbReference type="ARBA" id="ARBA00022649"/>
    </source>
</evidence>
<dbReference type="InterPro" id="IPR007712">
    <property type="entry name" value="RelE/ParE_toxin"/>
</dbReference>
<dbReference type="STRING" id="1198114.AciX9_3262"/>
<protein>
    <submittedName>
        <fullName evidence="2">Plasmid stabilization system</fullName>
    </submittedName>
</protein>
<proteinExistence type="predicted"/>
<organism evidence="3">
    <name type="scientific">Granulicella tundricola (strain ATCC BAA-1859 / DSM 23138 / MP5ACTX9)</name>
    <dbReference type="NCBI Taxonomy" id="1198114"/>
    <lineage>
        <taxon>Bacteria</taxon>
        <taxon>Pseudomonadati</taxon>
        <taxon>Acidobacteriota</taxon>
        <taxon>Terriglobia</taxon>
        <taxon>Terriglobales</taxon>
        <taxon>Acidobacteriaceae</taxon>
        <taxon>Granulicella</taxon>
    </lineage>
</organism>
<dbReference type="AlphaFoldDB" id="E8X230"/>
<accession>E8X230</accession>